<feature type="domain" description="Nucleoporin POM152 Ig-like" evidence="5">
    <location>
        <begin position="453"/>
        <end position="557"/>
    </location>
</feature>
<reference evidence="8" key="1">
    <citation type="journal article" date="2020" name="Stud. Mycol.">
        <title>101 Dothideomycetes genomes: a test case for predicting lifestyles and emergence of pathogens.</title>
        <authorList>
            <person name="Haridas S."/>
            <person name="Albert R."/>
            <person name="Binder M."/>
            <person name="Bloem J."/>
            <person name="Labutti K."/>
            <person name="Salamov A."/>
            <person name="Andreopoulos B."/>
            <person name="Baker S."/>
            <person name="Barry K."/>
            <person name="Bills G."/>
            <person name="Bluhm B."/>
            <person name="Cannon C."/>
            <person name="Castanera R."/>
            <person name="Culley D."/>
            <person name="Daum C."/>
            <person name="Ezra D."/>
            <person name="Gonzalez J."/>
            <person name="Henrissat B."/>
            <person name="Kuo A."/>
            <person name="Liang C."/>
            <person name="Lipzen A."/>
            <person name="Lutzoni F."/>
            <person name="Magnuson J."/>
            <person name="Mondo S."/>
            <person name="Nolan M."/>
            <person name="Ohm R."/>
            <person name="Pangilinan J."/>
            <person name="Park H.-J."/>
            <person name="Ramirez L."/>
            <person name="Alfaro M."/>
            <person name="Sun H."/>
            <person name="Tritt A."/>
            <person name="Yoshinaga Y."/>
            <person name="Zwiers L.-H."/>
            <person name="Turgeon B."/>
            <person name="Goodwin S."/>
            <person name="Spatafora J."/>
            <person name="Crous P."/>
            <person name="Grigoriev I."/>
        </authorList>
    </citation>
    <scope>NUCLEOTIDE SEQUENCE</scope>
    <source>
        <strain evidence="8">CBS 109.77</strain>
    </source>
</reference>
<feature type="compositionally biased region" description="Low complexity" evidence="1">
    <location>
        <begin position="24"/>
        <end position="38"/>
    </location>
</feature>
<dbReference type="GO" id="GO:0070762">
    <property type="term" value="C:nuclear pore transmembrane ring"/>
    <property type="evidence" value="ECO:0007669"/>
    <property type="project" value="TreeGrafter"/>
</dbReference>
<dbReference type="Pfam" id="PF24097">
    <property type="entry name" value="TMD_POM152"/>
    <property type="match status" value="1"/>
</dbReference>
<feature type="transmembrane region" description="Helical" evidence="2">
    <location>
        <begin position="105"/>
        <end position="124"/>
    </location>
</feature>
<dbReference type="PANTHER" id="PTHR28206">
    <property type="entry name" value="NUCLEOPORIN POM152"/>
    <property type="match status" value="1"/>
</dbReference>
<keyword evidence="2" id="KW-0812">Transmembrane</keyword>
<evidence type="ECO:0000313" key="9">
    <source>
        <dbReference type="Proteomes" id="UP000799757"/>
    </source>
</evidence>
<dbReference type="AlphaFoldDB" id="A0A6A6XTC2"/>
<dbReference type="InterPro" id="IPR056540">
    <property type="entry name" value="TMD_POM152"/>
</dbReference>
<sequence>MNGTPRRGPGGFPGTPQTNRRDGAPSPNASTSTPSRPNVRTPLPKVPTATEQSSSGPLIPTNILDAASQRAYLFLFYILLVGWKLYDFYTLAIEEDKSLMSCLKWCFLDMVFIFGVPLLEIPWLEWSNATAFLLFVLHAGLDVMLMFRIGVPLQAWAFSLVAFLWDSELAISERSVKPGPILHNASLILGKQIINILPEGSAILNPEKLSFCLNSTVTHVEIPILINQTEPVEIELLRIDIENNQNETIVIKKGELKSLLKKARKSVRTTDPTSPLLLRHTVKKTGIYLLKKVLDHSKLEVRPRLANVIVANCPSALVKPAGDNRCRNDLSDVTLEVQGIPPLSIKYRLTVNGKPREASEFQSLQPDDFISPLSRHTSQALIRSGRENISWAKSHKITVALNETLTNSGVWTYAVEEVKDALGNFVSYINHDDEERPKPKAVGLQQSFKVHERPNAMLSGCNPQNPLRVPKGHTAPLPVTYGSTGKTAIDSPHTIEYLFTPEADLLMDGYHHPDAQLHTQTVKSVWEKPKILESGLYTLKSVSTDFCKGEVLEPASCLLQNPPMPELSLSKEDIVDKCAGNPIGLRVGLDLIGSPPFYVRYTRQKDHRKFAPEKIQIATLRSTLDLTPTEAGHYTYTFDSISDSVYDERPLRDLALSQSVKPPASARFIEHNRPQQACIDDIAEFDVGLRGEGPWKLEYELVHNGKRKKYSVDIDEPHYTIKTEKLTNGGEYTVSLASITDKSNCKMFLKEEAKVNVRHERPKAYFGHIEGKQNVMALEGKAVELPLRLTGTGPWKLVYENLDTKELLQTNVMRANDNLAIKIEGTYHLVSVHDSVCPGFIDKKASQFSVGWVPRPKLSIPTSASMIFEGGNFIKEAVCEGDEDSFDVTLTGNAPYEVKYEWFMKDTRSGKRMEKSDKHLRAPGGSTSIRVETAKAGTYEYKFSEVADSKYDHSKRHFSPIIVQQTVNLRPSARFNTPGKTYSYCSRESDGEEVIPMTFEGVPPFYLEVEIKHSGTPKPEISIHKNIPSTKFDLKIEHRKLHLGHSAISIRKIRDARGCTLKPPPGSPRVLISVHDAPTATPLEDRTDFCVGERLSFALGGQVPFTIYYTFEKQERKASNAGTTFRRLAELPGTFTITGLRDSASECLASLNLVKEIHPIPSVRLSGGQVSEVDIHEGGGTNLDFTFTGTPPFEFTYTRSTNAVRGKKSKVLEIRTEISHEHHLSIPVQEEGTYEVISIKDRWCSFARQIEGVEVKAGQKLLTY</sequence>
<dbReference type="Pfam" id="PF24519">
    <property type="entry name" value="Ig-like_Pom152_1"/>
    <property type="match status" value="1"/>
</dbReference>
<protein>
    <recommendedName>
        <fullName evidence="10">Nucleoporin Pom152</fullName>
    </recommendedName>
</protein>
<feature type="transmembrane region" description="Helical" evidence="2">
    <location>
        <begin position="71"/>
        <end position="93"/>
    </location>
</feature>
<dbReference type="InterPro" id="IPR056543">
    <property type="entry name" value="Ig-like_POM152_9th"/>
</dbReference>
<dbReference type="EMBL" id="MU001763">
    <property type="protein sequence ID" value="KAF2799473.1"/>
    <property type="molecule type" value="Genomic_DNA"/>
</dbReference>
<evidence type="ECO:0000259" key="5">
    <source>
        <dbReference type="Pfam" id="PF24312"/>
    </source>
</evidence>
<dbReference type="InterPro" id="IPR037701">
    <property type="entry name" value="Pom152"/>
</dbReference>
<gene>
    <name evidence="8" type="ORF">K505DRAFT_265546</name>
</gene>
<evidence type="ECO:0000259" key="7">
    <source>
        <dbReference type="Pfam" id="PF24527"/>
    </source>
</evidence>
<feature type="region of interest" description="Disordered" evidence="1">
    <location>
        <begin position="1"/>
        <end position="55"/>
    </location>
</feature>
<evidence type="ECO:0000256" key="1">
    <source>
        <dbReference type="SAM" id="MobiDB-lite"/>
    </source>
</evidence>
<dbReference type="PANTHER" id="PTHR28206:SF1">
    <property type="entry name" value="NUCLEOPORIN POM152"/>
    <property type="match status" value="1"/>
</dbReference>
<evidence type="ECO:0000259" key="6">
    <source>
        <dbReference type="Pfam" id="PF24519"/>
    </source>
</evidence>
<feature type="domain" description="Nucleoporin POM152 Ig-like" evidence="5">
    <location>
        <begin position="761"/>
        <end position="847"/>
    </location>
</feature>
<keyword evidence="2" id="KW-0472">Membrane</keyword>
<evidence type="ECO:0008006" key="10">
    <source>
        <dbReference type="Google" id="ProtNLM"/>
    </source>
</evidence>
<dbReference type="GO" id="GO:0006999">
    <property type="term" value="P:nuclear pore organization"/>
    <property type="evidence" value="ECO:0007669"/>
    <property type="project" value="TreeGrafter"/>
</dbReference>
<evidence type="ECO:0000259" key="4">
    <source>
        <dbReference type="Pfam" id="PF24097"/>
    </source>
</evidence>
<feature type="domain" description="Nucleoporin POM152 N-terminal transmembrane" evidence="4">
    <location>
        <begin position="65"/>
        <end position="149"/>
    </location>
</feature>
<dbReference type="Pfam" id="PF24527">
    <property type="entry name" value="Ig-like_Pom152_9"/>
    <property type="match status" value="1"/>
</dbReference>
<feature type="domain" description="Nucleoporin POM152 Ig-like" evidence="5">
    <location>
        <begin position="1161"/>
        <end position="1245"/>
    </location>
</feature>
<dbReference type="GO" id="GO:0017056">
    <property type="term" value="F:structural constituent of nuclear pore"/>
    <property type="evidence" value="ECO:0007669"/>
    <property type="project" value="InterPro"/>
</dbReference>
<dbReference type="InterPro" id="IPR056544">
    <property type="entry name" value="Ig_POM152"/>
</dbReference>
<feature type="domain" description="Nucleoporin POM152 immunoglobulin-like" evidence="3">
    <location>
        <begin position="561"/>
        <end position="662"/>
    </location>
</feature>
<evidence type="ECO:0000313" key="8">
    <source>
        <dbReference type="EMBL" id="KAF2799473.1"/>
    </source>
</evidence>
<dbReference type="GO" id="GO:0006606">
    <property type="term" value="P:protein import into nucleus"/>
    <property type="evidence" value="ECO:0007669"/>
    <property type="project" value="TreeGrafter"/>
</dbReference>
<accession>A0A6A6XTC2</accession>
<dbReference type="InterPro" id="IPR056541">
    <property type="entry name" value="Ig-like_POM152"/>
</dbReference>
<feature type="transmembrane region" description="Helical" evidence="2">
    <location>
        <begin position="144"/>
        <end position="165"/>
    </location>
</feature>
<feature type="domain" description="Nucleoporin POM152 first Ig-like" evidence="6">
    <location>
        <begin position="201"/>
        <end position="310"/>
    </location>
</feature>
<keyword evidence="9" id="KW-1185">Reference proteome</keyword>
<evidence type="ECO:0000256" key="2">
    <source>
        <dbReference type="SAM" id="Phobius"/>
    </source>
</evidence>
<evidence type="ECO:0000259" key="3">
    <source>
        <dbReference type="Pfam" id="PF23664"/>
    </source>
</evidence>
<dbReference type="InterPro" id="IPR056542">
    <property type="entry name" value="Ig-like_POM152_1st"/>
</dbReference>
<dbReference type="Proteomes" id="UP000799757">
    <property type="component" value="Unassembled WGS sequence"/>
</dbReference>
<dbReference type="Pfam" id="PF23664">
    <property type="entry name" value="Ig_Pom152"/>
    <property type="match status" value="2"/>
</dbReference>
<dbReference type="Pfam" id="PF24312">
    <property type="entry name" value="Ig-like_POM152"/>
    <property type="match status" value="3"/>
</dbReference>
<organism evidence="8 9">
    <name type="scientific">Melanomma pulvis-pyrius CBS 109.77</name>
    <dbReference type="NCBI Taxonomy" id="1314802"/>
    <lineage>
        <taxon>Eukaryota</taxon>
        <taxon>Fungi</taxon>
        <taxon>Dikarya</taxon>
        <taxon>Ascomycota</taxon>
        <taxon>Pezizomycotina</taxon>
        <taxon>Dothideomycetes</taxon>
        <taxon>Pleosporomycetidae</taxon>
        <taxon>Pleosporales</taxon>
        <taxon>Melanommataceae</taxon>
        <taxon>Melanomma</taxon>
    </lineage>
</organism>
<keyword evidence="2" id="KW-1133">Transmembrane helix</keyword>
<name>A0A6A6XTC2_9PLEO</name>
<feature type="domain" description="Nucleoporin POM152 ninth Ig-like" evidence="7">
    <location>
        <begin position="1078"/>
        <end position="1155"/>
    </location>
</feature>
<dbReference type="OrthoDB" id="5529162at2759"/>
<feature type="domain" description="Nucleoporin POM152 immunoglobulin-like" evidence="3">
    <location>
        <begin position="879"/>
        <end position="968"/>
    </location>
</feature>
<proteinExistence type="predicted"/>